<evidence type="ECO:0008006" key="5">
    <source>
        <dbReference type="Google" id="ProtNLM"/>
    </source>
</evidence>
<feature type="transmembrane region" description="Helical" evidence="2">
    <location>
        <begin position="37"/>
        <end position="59"/>
    </location>
</feature>
<keyword evidence="2" id="KW-1133">Transmembrane helix</keyword>
<feature type="transmembrane region" description="Helical" evidence="2">
    <location>
        <begin position="227"/>
        <end position="244"/>
    </location>
</feature>
<evidence type="ECO:0000313" key="4">
    <source>
        <dbReference type="Proteomes" id="UP000641932"/>
    </source>
</evidence>
<organism evidence="3 4">
    <name type="scientific">Wenjunlia tyrosinilytica</name>
    <dbReference type="NCBI Taxonomy" id="1544741"/>
    <lineage>
        <taxon>Bacteria</taxon>
        <taxon>Bacillati</taxon>
        <taxon>Actinomycetota</taxon>
        <taxon>Actinomycetes</taxon>
        <taxon>Kitasatosporales</taxon>
        <taxon>Streptomycetaceae</taxon>
        <taxon>Wenjunlia</taxon>
    </lineage>
</organism>
<protein>
    <recommendedName>
        <fullName evidence="5">Oligosaccharide repeat unit polymerase</fullName>
    </recommendedName>
</protein>
<feature type="region of interest" description="Disordered" evidence="1">
    <location>
        <begin position="467"/>
        <end position="498"/>
    </location>
</feature>
<proteinExistence type="predicted"/>
<name>A0A917ZC68_9ACTN</name>
<keyword evidence="2" id="KW-0812">Transmembrane</keyword>
<evidence type="ECO:0000256" key="1">
    <source>
        <dbReference type="SAM" id="MobiDB-lite"/>
    </source>
</evidence>
<dbReference type="AlphaFoldDB" id="A0A917ZC68"/>
<reference evidence="3" key="2">
    <citation type="submission" date="2020-09" db="EMBL/GenBank/DDBJ databases">
        <authorList>
            <person name="Sun Q."/>
            <person name="Zhou Y."/>
        </authorList>
    </citation>
    <scope>NUCLEOTIDE SEQUENCE</scope>
    <source>
        <strain evidence="3">CGMCC 4.7201</strain>
    </source>
</reference>
<feature type="transmembrane region" description="Helical" evidence="2">
    <location>
        <begin position="441"/>
        <end position="458"/>
    </location>
</feature>
<feature type="transmembrane region" description="Helical" evidence="2">
    <location>
        <begin position="12"/>
        <end position="31"/>
    </location>
</feature>
<feature type="transmembrane region" description="Helical" evidence="2">
    <location>
        <begin position="196"/>
        <end position="215"/>
    </location>
</feature>
<evidence type="ECO:0000256" key="2">
    <source>
        <dbReference type="SAM" id="Phobius"/>
    </source>
</evidence>
<feature type="transmembrane region" description="Helical" evidence="2">
    <location>
        <begin position="144"/>
        <end position="163"/>
    </location>
</feature>
<feature type="transmembrane region" description="Helical" evidence="2">
    <location>
        <begin position="250"/>
        <end position="267"/>
    </location>
</feature>
<feature type="transmembrane region" description="Helical" evidence="2">
    <location>
        <begin position="416"/>
        <end position="435"/>
    </location>
</feature>
<feature type="transmembrane region" description="Helical" evidence="2">
    <location>
        <begin position="66"/>
        <end position="88"/>
    </location>
</feature>
<gene>
    <name evidence="3" type="ORF">GCM10012280_01200</name>
</gene>
<comment type="caution">
    <text evidence="3">The sequence shown here is derived from an EMBL/GenBank/DDBJ whole genome shotgun (WGS) entry which is preliminary data.</text>
</comment>
<feature type="transmembrane region" description="Helical" evidence="2">
    <location>
        <begin position="274"/>
        <end position="292"/>
    </location>
</feature>
<accession>A0A917ZC68</accession>
<feature type="transmembrane region" description="Helical" evidence="2">
    <location>
        <begin position="103"/>
        <end position="123"/>
    </location>
</feature>
<feature type="transmembrane region" description="Helical" evidence="2">
    <location>
        <begin position="385"/>
        <end position="404"/>
    </location>
</feature>
<dbReference type="EMBL" id="BMMS01000001">
    <property type="protein sequence ID" value="GGO80108.1"/>
    <property type="molecule type" value="Genomic_DNA"/>
</dbReference>
<evidence type="ECO:0000313" key="3">
    <source>
        <dbReference type="EMBL" id="GGO80108.1"/>
    </source>
</evidence>
<dbReference type="Proteomes" id="UP000641932">
    <property type="component" value="Unassembled WGS sequence"/>
</dbReference>
<keyword evidence="4" id="KW-1185">Reference proteome</keyword>
<reference evidence="3" key="1">
    <citation type="journal article" date="2014" name="Int. J. Syst. Evol. Microbiol.">
        <title>Complete genome sequence of Corynebacterium casei LMG S-19264T (=DSM 44701T), isolated from a smear-ripened cheese.</title>
        <authorList>
            <consortium name="US DOE Joint Genome Institute (JGI-PGF)"/>
            <person name="Walter F."/>
            <person name="Albersmeier A."/>
            <person name="Kalinowski J."/>
            <person name="Ruckert C."/>
        </authorList>
    </citation>
    <scope>NUCLEOTIDE SEQUENCE</scope>
    <source>
        <strain evidence="3">CGMCC 4.7201</strain>
    </source>
</reference>
<sequence>MYVHGGRIRGLAAVCSWTVLLVVLLPTLILHSLDARFGGALALQCVIVVHSGGALARVLTDVKVRIVAFGFWLFSYVWLGLAPLAMLATDTYPRGFIVDDKTAFAATAVVETGLLAYSLGAALSGSRAHRDSTVLEPLLARRMAPVRVLLLCGLALLLAAALIPGQGGVATFFASRQAANEAASTAAQADSATRAMAAWCLSVPAFWALVALAHVPRIKDGDRTLRGVRWILLPVLLVLNAIVNNPISQPRFWAGTVLLTVVFAFPAMRRPRAFRVGAAAIMVTVLVVFPYSDYFRYDKREPVHVVSLAEQFTTNGDYDAYQQIQTGISYVHENGFTPTAALGPPLFFVPRSVWPGKPADAGILLAGHAGYTFDNLSAPLWVESYMWAGIPSLAIVFGLIGAVGRRVDDIRNRLRGQPGTLAAVLVPGFAFYQLILLRGSLMAIVGPLALLLAIPLVITTKGRPRRTAGPAVRRAAAGSAPTTEPIEARPLGTGGPRP</sequence>
<keyword evidence="2" id="KW-0472">Membrane</keyword>